<feature type="signal peptide" evidence="1">
    <location>
        <begin position="1"/>
        <end position="21"/>
    </location>
</feature>
<accession>A0ABS4YRV3</accession>
<evidence type="ECO:0000256" key="1">
    <source>
        <dbReference type="SAM" id="SignalP"/>
    </source>
</evidence>
<keyword evidence="3" id="KW-1185">Reference proteome</keyword>
<evidence type="ECO:0008006" key="4">
    <source>
        <dbReference type="Google" id="ProtNLM"/>
    </source>
</evidence>
<protein>
    <recommendedName>
        <fullName evidence="4">Ribosomally synthesized peptide with SipW-like signal peptide</fullName>
    </recommendedName>
</protein>
<evidence type="ECO:0000313" key="3">
    <source>
        <dbReference type="Proteomes" id="UP000711614"/>
    </source>
</evidence>
<keyword evidence="1" id="KW-0732">Signal</keyword>
<organism evidence="2 3">
    <name type="scientific">Arthrobacter stackebrandtii</name>
    <dbReference type="NCBI Taxonomy" id="272161"/>
    <lineage>
        <taxon>Bacteria</taxon>
        <taxon>Bacillati</taxon>
        <taxon>Actinomycetota</taxon>
        <taxon>Actinomycetes</taxon>
        <taxon>Micrococcales</taxon>
        <taxon>Micrococcaceae</taxon>
        <taxon>Arthrobacter</taxon>
    </lineage>
</organism>
<feature type="chain" id="PRO_5045443523" description="Ribosomally synthesized peptide with SipW-like signal peptide" evidence="1">
    <location>
        <begin position="22"/>
        <end position="198"/>
    </location>
</feature>
<dbReference type="RefSeq" id="WP_209676679.1">
    <property type="nucleotide sequence ID" value="NZ_JAGIOI010000001.1"/>
</dbReference>
<dbReference type="Proteomes" id="UP000711614">
    <property type="component" value="Unassembled WGS sequence"/>
</dbReference>
<name>A0ABS4YRV3_9MICC</name>
<proteinExistence type="predicted"/>
<dbReference type="EMBL" id="JAGIOI010000001">
    <property type="protein sequence ID" value="MBP2411516.1"/>
    <property type="molecule type" value="Genomic_DNA"/>
</dbReference>
<gene>
    <name evidence="2" type="ORF">JOF48_000315</name>
</gene>
<comment type="caution">
    <text evidence="2">The sequence shown here is derived from an EMBL/GenBank/DDBJ whole genome shotgun (WGS) entry which is preliminary data.</text>
</comment>
<evidence type="ECO:0000313" key="2">
    <source>
        <dbReference type="EMBL" id="MBP2411516.1"/>
    </source>
</evidence>
<sequence length="198" mass="20013">MRKVLATALVAAVLVVLFASAQGTAALWRAEGTINAGVVTTGVWGLLASSGGDKPVPNFEFASLDTSNMVPGQFVQAPLTLSNANAKPVTYDLAGLGPAIGAGQGPDSEFAHSISVRLTKIADPTACLAQETIGGNLEYQGGIDSGATFINGPRTLSAAGTAGEAEMFCVRVMVNANMSVSASGGQIQLVLNFAGAEQ</sequence>
<reference evidence="2 3" key="1">
    <citation type="submission" date="2021-03" db="EMBL/GenBank/DDBJ databases">
        <title>Sequencing the genomes of 1000 actinobacteria strains.</title>
        <authorList>
            <person name="Klenk H.-P."/>
        </authorList>
    </citation>
    <scope>NUCLEOTIDE SEQUENCE [LARGE SCALE GENOMIC DNA]</scope>
    <source>
        <strain evidence="2 3">DSM 16005</strain>
    </source>
</reference>